<dbReference type="GO" id="GO:0005179">
    <property type="term" value="F:hormone activity"/>
    <property type="evidence" value="ECO:0007669"/>
    <property type="project" value="InterPro"/>
</dbReference>
<dbReference type="GO" id="GO:0051427">
    <property type="term" value="F:hormone receptor binding"/>
    <property type="evidence" value="ECO:0007669"/>
    <property type="project" value="TreeGrafter"/>
</dbReference>
<dbReference type="Proteomes" id="UP000504632">
    <property type="component" value="Chromosome 9"/>
</dbReference>
<feature type="chain" id="PRO_5026830588" evidence="8">
    <location>
        <begin position="23"/>
        <end position="158"/>
    </location>
</feature>
<evidence type="ECO:0000256" key="4">
    <source>
        <dbReference type="ARBA" id="ARBA00022729"/>
    </source>
</evidence>
<feature type="signal peptide" evidence="8">
    <location>
        <begin position="1"/>
        <end position="22"/>
    </location>
</feature>
<keyword evidence="6" id="KW-1015">Disulfide bond</keyword>
<keyword evidence="5 7" id="KW-0838">Vasoactive</keyword>
<evidence type="ECO:0000256" key="3">
    <source>
        <dbReference type="ARBA" id="ARBA00022525"/>
    </source>
</evidence>
<dbReference type="OrthoDB" id="9892281at2759"/>
<dbReference type="PRINTS" id="PR00712">
    <property type="entry name" value="BNATPEPTIDE"/>
</dbReference>
<dbReference type="GO" id="GO:0097746">
    <property type="term" value="P:blood vessel diameter maintenance"/>
    <property type="evidence" value="ECO:0007669"/>
    <property type="project" value="UniProtKB-KW"/>
</dbReference>
<dbReference type="GO" id="GO:0007218">
    <property type="term" value="P:neuropeptide signaling pathway"/>
    <property type="evidence" value="ECO:0007669"/>
    <property type="project" value="TreeGrafter"/>
</dbReference>
<dbReference type="InterPro" id="IPR000663">
    <property type="entry name" value="Natr_peptide"/>
</dbReference>
<sequence length="158" mass="17787">MRHISIPYACLVICFSFQLLSAFPLQSSALTYGDLDVLKALLHQLEQSVPQQKDNFPLLDRLTEANFEDTALTGEESDAELYTRAKPVDERVFLSAKDLRTVRNDSSKRSSACFGRRMDRIGSMSTLGCNTAGRFSKSKEEMRSYLDPRAAMSLPRLL</sequence>
<keyword evidence="3" id="KW-0964">Secreted</keyword>
<dbReference type="GO" id="GO:0007168">
    <property type="term" value="P:receptor guanylyl cyclase signaling pathway"/>
    <property type="evidence" value="ECO:0007669"/>
    <property type="project" value="TreeGrafter"/>
</dbReference>
<evidence type="ECO:0000256" key="8">
    <source>
        <dbReference type="SAM" id="SignalP"/>
    </source>
</evidence>
<dbReference type="GO" id="GO:0005737">
    <property type="term" value="C:cytoplasm"/>
    <property type="evidence" value="ECO:0007669"/>
    <property type="project" value="TreeGrafter"/>
</dbReference>
<evidence type="ECO:0000313" key="9">
    <source>
        <dbReference type="Proteomes" id="UP000504632"/>
    </source>
</evidence>
<dbReference type="PANTHER" id="PTHR14066:SF10">
    <property type="entry name" value="NATRIURETIC PEPTIDES B"/>
    <property type="match status" value="1"/>
</dbReference>
<dbReference type="GO" id="GO:0003085">
    <property type="term" value="P:negative regulation of systemic arterial blood pressure"/>
    <property type="evidence" value="ECO:0007669"/>
    <property type="project" value="TreeGrafter"/>
</dbReference>
<keyword evidence="9" id="KW-1185">Reference proteome</keyword>
<dbReference type="AlphaFoldDB" id="A0A6J2W6S1"/>
<evidence type="ECO:0000256" key="1">
    <source>
        <dbReference type="ARBA" id="ARBA00004613"/>
    </source>
</evidence>
<dbReference type="CTD" id="4879"/>
<protein>
    <submittedName>
        <fullName evidence="10">Natriuretic peptides B</fullName>
    </submittedName>
</protein>
<dbReference type="InterPro" id="IPR002408">
    <property type="entry name" value="Natriuretic_peptide_brain"/>
</dbReference>
<dbReference type="RefSeq" id="XP_030641135.1">
    <property type="nucleotide sequence ID" value="XM_030785275.1"/>
</dbReference>
<dbReference type="GO" id="GO:0019934">
    <property type="term" value="P:cGMP-mediated signaling"/>
    <property type="evidence" value="ECO:0007669"/>
    <property type="project" value="TreeGrafter"/>
</dbReference>
<keyword evidence="4 8" id="KW-0732">Signal</keyword>
<dbReference type="PANTHER" id="PTHR14066">
    <property type="entry name" value="ATRIAL NATRIURETIC FACTOR PRECURSOR"/>
    <property type="match status" value="1"/>
</dbReference>
<organism evidence="9 10">
    <name type="scientific">Chanos chanos</name>
    <name type="common">Milkfish</name>
    <name type="synonym">Mugil chanos</name>
    <dbReference type="NCBI Taxonomy" id="29144"/>
    <lineage>
        <taxon>Eukaryota</taxon>
        <taxon>Metazoa</taxon>
        <taxon>Chordata</taxon>
        <taxon>Craniata</taxon>
        <taxon>Vertebrata</taxon>
        <taxon>Euteleostomi</taxon>
        <taxon>Actinopterygii</taxon>
        <taxon>Neopterygii</taxon>
        <taxon>Teleostei</taxon>
        <taxon>Ostariophysi</taxon>
        <taxon>Gonorynchiformes</taxon>
        <taxon>Chanidae</taxon>
        <taxon>Chanos</taxon>
    </lineage>
</organism>
<dbReference type="InterPro" id="IPR050787">
    <property type="entry name" value="Natriuretic_peptide"/>
</dbReference>
<comment type="subcellular location">
    <subcellularLocation>
        <location evidence="1 7">Secreted</location>
    </subcellularLocation>
</comment>
<evidence type="ECO:0000313" key="10">
    <source>
        <dbReference type="RefSeq" id="XP_030641135.1"/>
    </source>
</evidence>
<dbReference type="PROSITE" id="PS00263">
    <property type="entry name" value="NATRIURETIC_PEPTIDE"/>
    <property type="match status" value="1"/>
</dbReference>
<gene>
    <name evidence="10" type="primary">nppb</name>
</gene>
<evidence type="ECO:0000256" key="7">
    <source>
        <dbReference type="RuleBase" id="RU003686"/>
    </source>
</evidence>
<evidence type="ECO:0000256" key="2">
    <source>
        <dbReference type="ARBA" id="ARBA00009041"/>
    </source>
</evidence>
<accession>A0A6J2W6S1</accession>
<dbReference type="SMART" id="SM00183">
    <property type="entry name" value="NAT_PEP"/>
    <property type="match status" value="1"/>
</dbReference>
<proteinExistence type="inferred from homology"/>
<dbReference type="InterPro" id="IPR030480">
    <property type="entry name" value="Natr_peptide_CS"/>
</dbReference>
<evidence type="ECO:0000256" key="5">
    <source>
        <dbReference type="ARBA" id="ARBA00022858"/>
    </source>
</evidence>
<dbReference type="InParanoid" id="A0A6J2W6S1"/>
<evidence type="ECO:0000256" key="6">
    <source>
        <dbReference type="ARBA" id="ARBA00023157"/>
    </source>
</evidence>
<reference evidence="10" key="1">
    <citation type="submission" date="2025-08" db="UniProtKB">
        <authorList>
            <consortium name="RefSeq"/>
        </authorList>
    </citation>
    <scope>IDENTIFICATION</scope>
</reference>
<dbReference type="GeneID" id="115821448"/>
<dbReference type="GO" id="GO:0006182">
    <property type="term" value="P:cGMP biosynthetic process"/>
    <property type="evidence" value="ECO:0007669"/>
    <property type="project" value="TreeGrafter"/>
</dbReference>
<dbReference type="GO" id="GO:0005615">
    <property type="term" value="C:extracellular space"/>
    <property type="evidence" value="ECO:0007669"/>
    <property type="project" value="TreeGrafter"/>
</dbReference>
<comment type="similarity">
    <text evidence="2 7">Belongs to the natriuretic peptide family.</text>
</comment>
<name>A0A6J2W6S1_CHACN</name>
<dbReference type="Pfam" id="PF00212">
    <property type="entry name" value="ANP"/>
    <property type="match status" value="1"/>
</dbReference>